<dbReference type="EMBL" id="CWQJ01000016">
    <property type="protein sequence ID" value="CSC40124.1"/>
    <property type="molecule type" value="Genomic_DNA"/>
</dbReference>
<gene>
    <name evidence="1" type="ORF">ERS013201_02542</name>
</gene>
<dbReference type="Proteomes" id="UP000046067">
    <property type="component" value="Unassembled WGS sequence"/>
</dbReference>
<protein>
    <submittedName>
        <fullName evidence="1">Uncharacterized protein</fullName>
    </submittedName>
</protein>
<reference evidence="1 2" key="1">
    <citation type="submission" date="2015-07" db="EMBL/GenBank/DDBJ databases">
        <authorList>
            <consortium name="Pathogen Informatics"/>
        </authorList>
    </citation>
    <scope>NUCLEOTIDE SEQUENCE [LARGE SCALE GENOMIC DNA]</scope>
    <source>
        <strain evidence="1 2">A325</strain>
    </source>
</reference>
<accession>A0A655YGS9</accession>
<evidence type="ECO:0000313" key="1">
    <source>
        <dbReference type="EMBL" id="CSC40124.1"/>
    </source>
</evidence>
<dbReference type="AlphaFoldDB" id="A0A655YGS9"/>
<organism evidence="1 2">
    <name type="scientific">Vibrio cholerae</name>
    <dbReference type="NCBI Taxonomy" id="666"/>
    <lineage>
        <taxon>Bacteria</taxon>
        <taxon>Pseudomonadati</taxon>
        <taxon>Pseudomonadota</taxon>
        <taxon>Gammaproteobacteria</taxon>
        <taxon>Vibrionales</taxon>
        <taxon>Vibrionaceae</taxon>
        <taxon>Vibrio</taxon>
    </lineage>
</organism>
<name>A0A655YGS9_VIBCL</name>
<evidence type="ECO:0000313" key="2">
    <source>
        <dbReference type="Proteomes" id="UP000046067"/>
    </source>
</evidence>
<proteinExistence type="predicted"/>
<sequence length="86" mass="10200">MMQTNAQVWLWHLNIYHLTILSLRRKTIYLRMQFEILLSALSTKQILPTFSTHNTQKNKIQLSKLSIKFEAQRSAIIFNKNIPPVF</sequence>